<dbReference type="PROSITE" id="PS51257">
    <property type="entry name" value="PROKAR_LIPOPROTEIN"/>
    <property type="match status" value="1"/>
</dbReference>
<protein>
    <recommendedName>
        <fullName evidence="1">Putative beta-lactamase-inhibitor-like PepSY-like domain-containing protein</fullName>
    </recommendedName>
</protein>
<feature type="domain" description="Putative beta-lactamase-inhibitor-like PepSY-like" evidence="1">
    <location>
        <begin position="142"/>
        <end position="174"/>
    </location>
</feature>
<organism evidence="2 3">
    <name type="scientific">Adhaeribacter arboris</name>
    <dbReference type="NCBI Taxonomy" id="2072846"/>
    <lineage>
        <taxon>Bacteria</taxon>
        <taxon>Pseudomonadati</taxon>
        <taxon>Bacteroidota</taxon>
        <taxon>Cytophagia</taxon>
        <taxon>Cytophagales</taxon>
        <taxon>Hymenobacteraceae</taxon>
        <taxon>Adhaeribacter</taxon>
    </lineage>
</organism>
<comment type="caution">
    <text evidence="2">The sequence shown here is derived from an EMBL/GenBank/DDBJ whole genome shotgun (WGS) entry which is preliminary data.</text>
</comment>
<sequence length="219" mass="22924">MKLRSLFAVLVGCTIALSGCEKNEADSTSIPNDDTSSLEFALLATSAVADSTAPDSTHYGRGHHHGGSGKNCQVEEVEVTDLPAAITAYVAENYAGATVERAGKANNRGYILHVKKSDGTLVGLFFDANGTFVSEKSHRATHGTPVTISELPTEVTTYISTNYAGATIEKAIKDAQGNTLVLIKKSDATVAGLVFDAAGAFTSEVTVKDLPRGHGKGRH</sequence>
<dbReference type="EMBL" id="PYFT01000001">
    <property type="protein sequence ID" value="PSR53209.1"/>
    <property type="molecule type" value="Genomic_DNA"/>
</dbReference>
<dbReference type="OrthoDB" id="980012at2"/>
<evidence type="ECO:0000313" key="2">
    <source>
        <dbReference type="EMBL" id="PSR53209.1"/>
    </source>
</evidence>
<proteinExistence type="predicted"/>
<dbReference type="Proteomes" id="UP000240357">
    <property type="component" value="Unassembled WGS sequence"/>
</dbReference>
<gene>
    <name evidence="2" type="ORF">AHMF7605_06535</name>
</gene>
<dbReference type="AlphaFoldDB" id="A0A2T2YCH4"/>
<feature type="domain" description="Putative beta-lactamase-inhibitor-like PepSY-like" evidence="1">
    <location>
        <begin position="71"/>
        <end position="133"/>
    </location>
</feature>
<keyword evidence="3" id="KW-1185">Reference proteome</keyword>
<dbReference type="RefSeq" id="WP_106927607.1">
    <property type="nucleotide sequence ID" value="NZ_PYFT01000001.1"/>
</dbReference>
<reference evidence="2 3" key="1">
    <citation type="submission" date="2018-03" db="EMBL/GenBank/DDBJ databases">
        <title>Adhaeribacter sp. HMF7605 Genome sequencing and assembly.</title>
        <authorList>
            <person name="Kang H."/>
            <person name="Kang J."/>
            <person name="Cha I."/>
            <person name="Kim H."/>
            <person name="Joh K."/>
        </authorList>
    </citation>
    <scope>NUCLEOTIDE SEQUENCE [LARGE SCALE GENOMIC DNA]</scope>
    <source>
        <strain evidence="2 3">HMF7605</strain>
    </source>
</reference>
<dbReference type="InterPro" id="IPR021533">
    <property type="entry name" value="PepSY-like"/>
</dbReference>
<accession>A0A2T2YCH4</accession>
<dbReference type="SUPFAM" id="SSF160574">
    <property type="entry name" value="BT0923-like"/>
    <property type="match status" value="2"/>
</dbReference>
<evidence type="ECO:0000313" key="3">
    <source>
        <dbReference type="Proteomes" id="UP000240357"/>
    </source>
</evidence>
<evidence type="ECO:0000259" key="1">
    <source>
        <dbReference type="Pfam" id="PF11396"/>
    </source>
</evidence>
<name>A0A2T2YCH4_9BACT</name>
<dbReference type="Pfam" id="PF11396">
    <property type="entry name" value="PepSY_like"/>
    <property type="match status" value="2"/>
</dbReference>
<dbReference type="Gene3D" id="3.40.1420.30">
    <property type="match status" value="1"/>
</dbReference>